<comment type="cofactor">
    <cofactor evidence="2">
        <name>NAD(+)</name>
        <dbReference type="ChEBI" id="CHEBI:57540"/>
    </cofactor>
</comment>
<evidence type="ECO:0000256" key="2">
    <source>
        <dbReference type="ARBA" id="ARBA00001911"/>
    </source>
</evidence>
<dbReference type="InterPro" id="IPR036291">
    <property type="entry name" value="NAD(P)-bd_dom_sf"/>
</dbReference>
<dbReference type="EC" id="5.1.3.2" evidence="4"/>
<dbReference type="PANTHER" id="PTHR43725">
    <property type="entry name" value="UDP-GLUCOSE 4-EPIMERASE"/>
    <property type="match status" value="1"/>
</dbReference>
<dbReference type="InterPro" id="IPR001509">
    <property type="entry name" value="Epimerase_deHydtase"/>
</dbReference>
<dbReference type="GO" id="GO:0003978">
    <property type="term" value="F:UDP-glucose 4-epimerase activity"/>
    <property type="evidence" value="ECO:0007669"/>
    <property type="project" value="UniProtKB-EC"/>
</dbReference>
<name>A0A6J6EXB3_9ZZZZ</name>
<evidence type="ECO:0000256" key="4">
    <source>
        <dbReference type="ARBA" id="ARBA00013189"/>
    </source>
</evidence>
<reference evidence="9" key="1">
    <citation type="submission" date="2020-05" db="EMBL/GenBank/DDBJ databases">
        <authorList>
            <person name="Chiriac C."/>
            <person name="Salcher M."/>
            <person name="Ghai R."/>
            <person name="Kavagutti S V."/>
        </authorList>
    </citation>
    <scope>NUCLEOTIDE SEQUENCE</scope>
</reference>
<gene>
    <name evidence="9" type="ORF">UFOPK1726_00890</name>
</gene>
<keyword evidence="6" id="KW-0299">Galactose metabolism</keyword>
<evidence type="ECO:0000313" key="9">
    <source>
        <dbReference type="EMBL" id="CAB4580597.1"/>
    </source>
</evidence>
<comment type="catalytic activity">
    <reaction evidence="1">
        <text>UDP-alpha-D-glucose = UDP-alpha-D-galactose</text>
        <dbReference type="Rhea" id="RHEA:22168"/>
        <dbReference type="ChEBI" id="CHEBI:58885"/>
        <dbReference type="ChEBI" id="CHEBI:66914"/>
        <dbReference type="EC" id="5.1.3.2"/>
    </reaction>
</comment>
<dbReference type="PANTHER" id="PTHR43725:SF47">
    <property type="entry name" value="UDP-GLUCOSE 4-EPIMERASE"/>
    <property type="match status" value="1"/>
</dbReference>
<dbReference type="AlphaFoldDB" id="A0A6J6EXB3"/>
<dbReference type="Gene3D" id="3.40.50.720">
    <property type="entry name" value="NAD(P)-binding Rossmann-like Domain"/>
    <property type="match status" value="1"/>
</dbReference>
<evidence type="ECO:0000256" key="1">
    <source>
        <dbReference type="ARBA" id="ARBA00000083"/>
    </source>
</evidence>
<sequence>MKALIFGGTRFMGKYVSEALLNAGWEVSIANRGTRDIDSSVTHINCDRSDPASLNQFKNMSFDYVIDFSAYDSNWVEQAGPIFKNRIKRYLFISSGAVYRPSERFPIQEHFPVEAAGQHLEYAAQKIRSENLLTEFEAAGYFETVSCRLPYVLGAHNYEDREEFVLSRLIADRPIVVPDGGKAIHSFIYAGDVATAILKLLQADSFVSGEAFNISISETYTTLGFIEACAQVVNKTPKLYPLNLESAGLVTDRFDLRDLLFPFPQSNGYLDNTKLRKYIGFTPTYGLVEMITQFYDWWIKQGNTAPRKYQREDLALQALGLLK</sequence>
<keyword evidence="5" id="KW-0520">NAD</keyword>
<organism evidence="9">
    <name type="scientific">freshwater metagenome</name>
    <dbReference type="NCBI Taxonomy" id="449393"/>
    <lineage>
        <taxon>unclassified sequences</taxon>
        <taxon>metagenomes</taxon>
        <taxon>ecological metagenomes</taxon>
    </lineage>
</organism>
<evidence type="ECO:0000256" key="7">
    <source>
        <dbReference type="ARBA" id="ARBA00023235"/>
    </source>
</evidence>
<evidence type="ECO:0000256" key="3">
    <source>
        <dbReference type="ARBA" id="ARBA00005007"/>
    </source>
</evidence>
<evidence type="ECO:0000256" key="6">
    <source>
        <dbReference type="ARBA" id="ARBA00023144"/>
    </source>
</evidence>
<dbReference type="Pfam" id="PF01370">
    <property type="entry name" value="Epimerase"/>
    <property type="match status" value="1"/>
</dbReference>
<proteinExistence type="predicted"/>
<dbReference type="GO" id="GO:0006012">
    <property type="term" value="P:galactose metabolic process"/>
    <property type="evidence" value="ECO:0007669"/>
    <property type="project" value="UniProtKB-KW"/>
</dbReference>
<evidence type="ECO:0000256" key="5">
    <source>
        <dbReference type="ARBA" id="ARBA00023027"/>
    </source>
</evidence>
<dbReference type="EMBL" id="CAEZTT010000107">
    <property type="protein sequence ID" value="CAB4580597.1"/>
    <property type="molecule type" value="Genomic_DNA"/>
</dbReference>
<evidence type="ECO:0000259" key="8">
    <source>
        <dbReference type="Pfam" id="PF01370"/>
    </source>
</evidence>
<keyword evidence="6" id="KW-0119">Carbohydrate metabolism</keyword>
<dbReference type="GO" id="GO:0005829">
    <property type="term" value="C:cytosol"/>
    <property type="evidence" value="ECO:0007669"/>
    <property type="project" value="TreeGrafter"/>
</dbReference>
<dbReference type="SUPFAM" id="SSF51735">
    <property type="entry name" value="NAD(P)-binding Rossmann-fold domains"/>
    <property type="match status" value="1"/>
</dbReference>
<keyword evidence="7" id="KW-0413">Isomerase</keyword>
<feature type="domain" description="NAD-dependent epimerase/dehydratase" evidence="8">
    <location>
        <begin position="3"/>
        <end position="214"/>
    </location>
</feature>
<protein>
    <recommendedName>
        <fullName evidence="4">UDP-glucose 4-epimerase</fullName>
        <ecNumber evidence="4">5.1.3.2</ecNumber>
    </recommendedName>
</protein>
<accession>A0A6J6EXB3</accession>
<comment type="pathway">
    <text evidence="3">Carbohydrate metabolism.</text>
</comment>